<name>A0AA49GQ78_9BACT</name>
<reference evidence="1" key="1">
    <citation type="journal article" date="2023" name="Comput. Struct. Biotechnol. J.">
        <title>Discovery of a novel marine Bacteroidetes with a rich repertoire of carbohydrate-active enzymes.</title>
        <authorList>
            <person name="Chen B."/>
            <person name="Liu G."/>
            <person name="Chen Q."/>
            <person name="Wang H."/>
            <person name="Liu L."/>
            <person name="Tang K."/>
        </authorList>
    </citation>
    <scope>NUCLEOTIDE SEQUENCE</scope>
    <source>
        <strain evidence="1">TK19036</strain>
    </source>
</reference>
<dbReference type="GO" id="GO:0004497">
    <property type="term" value="F:monooxygenase activity"/>
    <property type="evidence" value="ECO:0007669"/>
    <property type="project" value="UniProtKB-KW"/>
</dbReference>
<proteinExistence type="predicted"/>
<accession>A0AA49GQ78</accession>
<keyword evidence="1" id="KW-0560">Oxidoreductase</keyword>
<organism evidence="1">
    <name type="scientific">Roseihalotalea indica</name>
    <dbReference type="NCBI Taxonomy" id="2867963"/>
    <lineage>
        <taxon>Bacteria</taxon>
        <taxon>Pseudomonadati</taxon>
        <taxon>Bacteroidota</taxon>
        <taxon>Cytophagia</taxon>
        <taxon>Cytophagales</taxon>
        <taxon>Catalimonadaceae</taxon>
        <taxon>Roseihalotalea</taxon>
    </lineage>
</organism>
<dbReference type="InterPro" id="IPR049574">
    <property type="entry name" value="CrtA-like"/>
</dbReference>
<keyword evidence="1" id="KW-0503">Monooxygenase</keyword>
<dbReference type="AlphaFoldDB" id="A0AA49GQ78"/>
<evidence type="ECO:0000313" key="1">
    <source>
        <dbReference type="EMBL" id="WKN36735.1"/>
    </source>
</evidence>
<reference evidence="1" key="2">
    <citation type="journal article" date="2024" name="Antonie Van Leeuwenhoek">
        <title>Roseihalotalea indica gen. nov., sp. nov., a halophilic Bacteroidetes from mesopelagic Southwest Indian Ocean with higher carbohydrate metabolic potential.</title>
        <authorList>
            <person name="Chen B."/>
            <person name="Zhang M."/>
            <person name="Lin D."/>
            <person name="Ye J."/>
            <person name="Tang K."/>
        </authorList>
    </citation>
    <scope>NUCLEOTIDE SEQUENCE</scope>
    <source>
        <strain evidence="1">TK19036</strain>
    </source>
</reference>
<dbReference type="CDD" id="cd21650">
    <property type="entry name" value="CrtA-like"/>
    <property type="match status" value="1"/>
</dbReference>
<dbReference type="EMBL" id="CP120682">
    <property type="protein sequence ID" value="WKN36735.1"/>
    <property type="molecule type" value="Genomic_DNA"/>
</dbReference>
<gene>
    <name evidence="1" type="ORF">K4G66_30690</name>
</gene>
<protein>
    <submittedName>
        <fullName evidence="1">Spheroidene monooxygenase</fullName>
    </submittedName>
</protein>
<sequence length="247" mass="27785">MISNHHPLTSITFLKFRGIGDCWWALRQMQSAKGSLKSVHGLNFFKLLGSGGGNGFSIVPDLTTYAFLAVWESSSDADQFFNNHPFSQQALTRSTRYWTVFLEPTQVKGSWEGSQPFPVIAEAASDGPVAVLTRATIYPSKLLSFWQHVPVVSRRLEYHQAGLLFSKGIGEIPLLQQATFSVWKSREAMVAYAYQSAKHREMIKKTKALGWYKEELFAEFIPVRTAGNWPDLDEQILFSKNNFSPAG</sequence>